<comment type="similarity">
    <text evidence="2">Belongs to the protein-tyrosine phosphatase family. Non-receptor class myotubularin subfamily.</text>
</comment>
<evidence type="ECO:0000256" key="10">
    <source>
        <dbReference type="PROSITE-ProRule" id="PRU00091"/>
    </source>
</evidence>
<dbReference type="Gene3D" id="3.30.40.10">
    <property type="entry name" value="Zinc/RING finger domain, C3HC4 (zinc finger)"/>
    <property type="match status" value="1"/>
</dbReference>
<name>A0A915I0V9_ROMCU</name>
<keyword evidence="8" id="KW-0472">Membrane</keyword>
<dbReference type="OMA" id="ETINAVH"/>
<dbReference type="WBParaSite" id="nRc.2.0.1.t07753-RA">
    <property type="protein sequence ID" value="nRc.2.0.1.t07753-RA"/>
    <property type="gene ID" value="nRc.2.0.1.g07753"/>
</dbReference>
<feature type="region of interest" description="Disordered" evidence="11">
    <location>
        <begin position="375"/>
        <end position="394"/>
    </location>
</feature>
<keyword evidence="5 10" id="KW-0863">Zinc-finger</keyword>
<dbReference type="InterPro" id="IPR000306">
    <property type="entry name" value="Znf_FYVE"/>
</dbReference>
<evidence type="ECO:0000256" key="9">
    <source>
        <dbReference type="ARBA" id="ARBA00032571"/>
    </source>
</evidence>
<dbReference type="PROSITE" id="PS50178">
    <property type="entry name" value="ZF_FYVE"/>
    <property type="match status" value="1"/>
</dbReference>
<dbReference type="EC" id="3.1.3.95" evidence="3"/>
<dbReference type="GO" id="GO:0008270">
    <property type="term" value="F:zinc ion binding"/>
    <property type="evidence" value="ECO:0007669"/>
    <property type="project" value="UniProtKB-KW"/>
</dbReference>
<dbReference type="Pfam" id="PF06602">
    <property type="entry name" value="Myotub-related"/>
    <property type="match status" value="1"/>
</dbReference>
<dbReference type="CDD" id="cd15733">
    <property type="entry name" value="FYVE_MTMR4"/>
    <property type="match status" value="1"/>
</dbReference>
<comment type="subcellular location">
    <subcellularLocation>
        <location evidence="1">Membrane</location>
    </subcellularLocation>
</comment>
<dbReference type="PANTHER" id="PTHR10807:SF75">
    <property type="entry name" value="PHOSPHATIDYLINOSITOL-3-PHOSPHATE PHOSPHATASE"/>
    <property type="match status" value="1"/>
</dbReference>
<dbReference type="GO" id="GO:0052629">
    <property type="term" value="F:phosphatidylinositol-3,5-bisphosphate 3-phosphatase activity"/>
    <property type="evidence" value="ECO:0007669"/>
    <property type="project" value="UniProtKB-EC"/>
</dbReference>
<dbReference type="InterPro" id="IPR017455">
    <property type="entry name" value="Znf_FYVE-rel"/>
</dbReference>
<dbReference type="PANTHER" id="PTHR10807">
    <property type="entry name" value="MYOTUBULARIN-RELATED"/>
    <property type="match status" value="1"/>
</dbReference>
<dbReference type="InterPro" id="IPR046978">
    <property type="entry name" value="MTMR4_FYVE"/>
</dbReference>
<dbReference type="InterPro" id="IPR013083">
    <property type="entry name" value="Znf_RING/FYVE/PHD"/>
</dbReference>
<accession>A0A915I0V9</accession>
<evidence type="ECO:0000256" key="7">
    <source>
        <dbReference type="ARBA" id="ARBA00022833"/>
    </source>
</evidence>
<dbReference type="GO" id="GO:0019903">
    <property type="term" value="F:protein phosphatase binding"/>
    <property type="evidence" value="ECO:0007669"/>
    <property type="project" value="TreeGrafter"/>
</dbReference>
<proteinExistence type="inferred from homology"/>
<feature type="domain" description="FYVE-type" evidence="12">
    <location>
        <begin position="421"/>
        <end position="481"/>
    </location>
</feature>
<feature type="domain" description="Myotubularin phosphatase" evidence="13">
    <location>
        <begin position="1"/>
        <end position="145"/>
    </location>
</feature>
<organism evidence="14 15">
    <name type="scientific">Romanomermis culicivorax</name>
    <name type="common">Nematode worm</name>
    <dbReference type="NCBI Taxonomy" id="13658"/>
    <lineage>
        <taxon>Eukaryota</taxon>
        <taxon>Metazoa</taxon>
        <taxon>Ecdysozoa</taxon>
        <taxon>Nematoda</taxon>
        <taxon>Enoplea</taxon>
        <taxon>Dorylaimia</taxon>
        <taxon>Mermithida</taxon>
        <taxon>Mermithoidea</taxon>
        <taxon>Mermithidae</taxon>
        <taxon>Romanomermis</taxon>
    </lineage>
</organism>
<keyword evidence="4" id="KW-0479">Metal-binding</keyword>
<evidence type="ECO:0000259" key="13">
    <source>
        <dbReference type="PROSITE" id="PS51339"/>
    </source>
</evidence>
<dbReference type="SUPFAM" id="SSF57903">
    <property type="entry name" value="FYVE/PHD zinc finger"/>
    <property type="match status" value="1"/>
</dbReference>
<evidence type="ECO:0000313" key="14">
    <source>
        <dbReference type="Proteomes" id="UP000887565"/>
    </source>
</evidence>
<dbReference type="InterPro" id="IPR011011">
    <property type="entry name" value="Znf_FYVE_PHD"/>
</dbReference>
<dbReference type="SUPFAM" id="SSF52799">
    <property type="entry name" value="(Phosphotyrosine protein) phosphatases II"/>
    <property type="match status" value="1"/>
</dbReference>
<evidence type="ECO:0000256" key="8">
    <source>
        <dbReference type="ARBA" id="ARBA00023136"/>
    </source>
</evidence>
<dbReference type="InterPro" id="IPR030564">
    <property type="entry name" value="Myotubularin"/>
</dbReference>
<dbReference type="Pfam" id="PF01363">
    <property type="entry name" value="FYVE"/>
    <property type="match status" value="1"/>
</dbReference>
<dbReference type="GO" id="GO:0046856">
    <property type="term" value="P:phosphatidylinositol dephosphorylation"/>
    <property type="evidence" value="ECO:0007669"/>
    <property type="project" value="TreeGrafter"/>
</dbReference>
<keyword evidence="7" id="KW-0862">Zinc</keyword>
<dbReference type="GO" id="GO:0016020">
    <property type="term" value="C:membrane"/>
    <property type="evidence" value="ECO:0007669"/>
    <property type="project" value="UniProtKB-SubCell"/>
</dbReference>
<feature type="region of interest" description="Disordered" evidence="11">
    <location>
        <begin position="259"/>
        <end position="280"/>
    </location>
</feature>
<dbReference type="GO" id="GO:0004438">
    <property type="term" value="F:phosphatidylinositol-3-phosphate phosphatase activity"/>
    <property type="evidence" value="ECO:0007669"/>
    <property type="project" value="TreeGrafter"/>
</dbReference>
<evidence type="ECO:0000313" key="15">
    <source>
        <dbReference type="WBParaSite" id="nRc.2.0.1.t07753-RA"/>
    </source>
</evidence>
<dbReference type="Proteomes" id="UP000887565">
    <property type="component" value="Unplaced"/>
</dbReference>
<evidence type="ECO:0000256" key="4">
    <source>
        <dbReference type="ARBA" id="ARBA00022723"/>
    </source>
</evidence>
<evidence type="ECO:0000256" key="3">
    <source>
        <dbReference type="ARBA" id="ARBA00012903"/>
    </source>
</evidence>
<evidence type="ECO:0000256" key="11">
    <source>
        <dbReference type="SAM" id="MobiDB-lite"/>
    </source>
</evidence>
<dbReference type="InterPro" id="IPR029021">
    <property type="entry name" value="Prot-tyrosine_phosphatase-like"/>
</dbReference>
<evidence type="ECO:0000259" key="12">
    <source>
        <dbReference type="PROSITE" id="PS50178"/>
    </source>
</evidence>
<dbReference type="InterPro" id="IPR010569">
    <property type="entry name" value="Myotubularin-like_Pase_dom"/>
</dbReference>
<evidence type="ECO:0000256" key="2">
    <source>
        <dbReference type="ARBA" id="ARBA00007471"/>
    </source>
</evidence>
<dbReference type="SMART" id="SM00064">
    <property type="entry name" value="FYVE"/>
    <property type="match status" value="1"/>
</dbReference>
<reference evidence="15" key="1">
    <citation type="submission" date="2022-11" db="UniProtKB">
        <authorList>
            <consortium name="WormBaseParasite"/>
        </authorList>
    </citation>
    <scope>IDENTIFICATION</scope>
</reference>
<dbReference type="PROSITE" id="PS51339">
    <property type="entry name" value="PPASE_MYOTUBULARIN"/>
    <property type="match status" value="1"/>
</dbReference>
<evidence type="ECO:0000256" key="1">
    <source>
        <dbReference type="ARBA" id="ARBA00004370"/>
    </source>
</evidence>
<feature type="compositionally biased region" description="Low complexity" evidence="11">
    <location>
        <begin position="268"/>
        <end position="280"/>
    </location>
</feature>
<evidence type="ECO:0000256" key="6">
    <source>
        <dbReference type="ARBA" id="ARBA00022801"/>
    </source>
</evidence>
<protein>
    <recommendedName>
        <fullName evidence="3">phosphatidylinositol-3,5-bisphosphate 3-phosphatase</fullName>
        <ecNumber evidence="3">3.1.3.95</ecNumber>
    </recommendedName>
    <alternativeName>
        <fullName evidence="9">Phosphatidylinositol-3,5-bisphosphate 3-phosphatase</fullName>
    </alternativeName>
</protein>
<keyword evidence="14" id="KW-1185">Reference proteome</keyword>
<sequence>GFKELLEREWISFGHKFAERCGLLANGDPNQKAPVFLQWLDCVRYLLREFPCSFQFNEIFLLKLAQHCYSGLFGTFLCDTIRDYDIESLGHRTFSIWSYLNNGQNTSFRNFLYDDNFMEKKNYACDILIVRPQIRDLTAIWRALYCPYDDPANQHRVTSCNGSDWASAAPLNDATLTQSINHGGLPKTHSFDDLLLASMKDVKISDDAPRVHGAADNQNYVNKDAVSSPFSSLHRSTSEFTLQQQNEISDNNETINAVHDDNETKNHNSSLNQLSSSENLVEPRLNVKDRKFFYEVSQKEVKSPDGINNSKDQAANDMPKVVLDIDGMRICTDPVQQRIEEIVDGYERRIAAGRMEIERLRILIARSQENQAQDGNGVLENNKLNDTFEPGSLDSRTSEASWEAIMEDRNELPRPVLWTPDHATSRCANCRAQFWAIKRRHHCRNCGKVFCSICTNYECPVPQELLFRPVRVCIKCFERLSVEQEEGY</sequence>
<dbReference type="GO" id="GO:0005737">
    <property type="term" value="C:cytoplasm"/>
    <property type="evidence" value="ECO:0007669"/>
    <property type="project" value="TreeGrafter"/>
</dbReference>
<dbReference type="AlphaFoldDB" id="A0A915I0V9"/>
<dbReference type="GO" id="GO:0010506">
    <property type="term" value="P:regulation of autophagy"/>
    <property type="evidence" value="ECO:0007669"/>
    <property type="project" value="TreeGrafter"/>
</dbReference>
<keyword evidence="6" id="KW-0378">Hydrolase</keyword>
<evidence type="ECO:0000256" key="5">
    <source>
        <dbReference type="ARBA" id="ARBA00022771"/>
    </source>
</evidence>